<keyword evidence="1" id="KW-0812">Transmembrane</keyword>
<feature type="transmembrane region" description="Helical" evidence="1">
    <location>
        <begin position="56"/>
        <end position="79"/>
    </location>
</feature>
<comment type="caution">
    <text evidence="2">The sequence shown here is derived from an EMBL/GenBank/DDBJ whole genome shotgun (WGS) entry which is preliminary data.</text>
</comment>
<feature type="transmembrane region" description="Helical" evidence="1">
    <location>
        <begin position="91"/>
        <end position="108"/>
    </location>
</feature>
<keyword evidence="1" id="KW-0472">Membrane</keyword>
<proteinExistence type="predicted"/>
<dbReference type="Proteomes" id="UP001390339">
    <property type="component" value="Unassembled WGS sequence"/>
</dbReference>
<evidence type="ECO:0000313" key="3">
    <source>
        <dbReference type="Proteomes" id="UP001390339"/>
    </source>
</evidence>
<accession>A0ABR2IAE0</accession>
<reference evidence="2 3" key="1">
    <citation type="journal article" date="2024" name="IMA Fungus">
        <title>Apiospora arundinis, a panoply of carbohydrate-active enzymes and secondary metabolites.</title>
        <authorList>
            <person name="Sorensen T."/>
            <person name="Petersen C."/>
            <person name="Muurmann A.T."/>
            <person name="Christiansen J.V."/>
            <person name="Brundto M.L."/>
            <person name="Overgaard C.K."/>
            <person name="Boysen A.T."/>
            <person name="Wollenberg R.D."/>
            <person name="Larsen T.O."/>
            <person name="Sorensen J.L."/>
            <person name="Nielsen K.L."/>
            <person name="Sondergaard T.E."/>
        </authorList>
    </citation>
    <scope>NUCLEOTIDE SEQUENCE [LARGE SCALE GENOMIC DNA]</scope>
    <source>
        <strain evidence="2 3">AAU 773</strain>
    </source>
</reference>
<keyword evidence="3" id="KW-1185">Reference proteome</keyword>
<keyword evidence="1" id="KW-1133">Transmembrane helix</keyword>
<organism evidence="2 3">
    <name type="scientific">Apiospora arundinis</name>
    <dbReference type="NCBI Taxonomy" id="335852"/>
    <lineage>
        <taxon>Eukaryota</taxon>
        <taxon>Fungi</taxon>
        <taxon>Dikarya</taxon>
        <taxon>Ascomycota</taxon>
        <taxon>Pezizomycotina</taxon>
        <taxon>Sordariomycetes</taxon>
        <taxon>Xylariomycetidae</taxon>
        <taxon>Amphisphaeriales</taxon>
        <taxon>Apiosporaceae</taxon>
        <taxon>Apiospora</taxon>
    </lineage>
</organism>
<sequence>MAGTYVAMRADLLDADDGDTATSFSLPILMLNDATESIKKVLEIGKEHKEAHTRDLVLMIVNIVFAIAAIVSELGTGAAGIAEIVDDPNSAPLVILGMITGAVGLKGGKPPRKVFKDAADVRRALSDALPDAFSAEVRRRDAIVQRAIKACPVP</sequence>
<evidence type="ECO:0000256" key="1">
    <source>
        <dbReference type="SAM" id="Phobius"/>
    </source>
</evidence>
<name>A0ABR2IAE0_9PEZI</name>
<protein>
    <submittedName>
        <fullName evidence="2">Killer toxin subunits alpha/beta</fullName>
    </submittedName>
</protein>
<dbReference type="EMBL" id="JAPCWZ010000006">
    <property type="protein sequence ID" value="KAK8859587.1"/>
    <property type="molecule type" value="Genomic_DNA"/>
</dbReference>
<evidence type="ECO:0000313" key="2">
    <source>
        <dbReference type="EMBL" id="KAK8859587.1"/>
    </source>
</evidence>
<gene>
    <name evidence="2" type="ORF">PGQ11_010321</name>
</gene>